<name>A0A9N9WW62_9DIPT</name>
<dbReference type="PANTHER" id="PTHR40552">
    <property type="entry name" value="AT05186P-RELATED"/>
    <property type="match status" value="1"/>
</dbReference>
<dbReference type="EMBL" id="OU895879">
    <property type="protein sequence ID" value="CAG9808541.1"/>
    <property type="molecule type" value="Genomic_DNA"/>
</dbReference>
<keyword evidence="1" id="KW-0175">Coiled coil</keyword>
<reference evidence="2" key="1">
    <citation type="submission" date="2022-01" db="EMBL/GenBank/DDBJ databases">
        <authorList>
            <person name="King R."/>
        </authorList>
    </citation>
    <scope>NUCLEOTIDE SEQUENCE</scope>
</reference>
<feature type="coiled-coil region" evidence="1">
    <location>
        <begin position="964"/>
        <end position="991"/>
    </location>
</feature>
<evidence type="ECO:0000256" key="1">
    <source>
        <dbReference type="SAM" id="Coils"/>
    </source>
</evidence>
<evidence type="ECO:0000313" key="2">
    <source>
        <dbReference type="EMBL" id="CAG9808541.1"/>
    </source>
</evidence>
<evidence type="ECO:0000313" key="3">
    <source>
        <dbReference type="Proteomes" id="UP001153620"/>
    </source>
</evidence>
<accession>A0A9N9WW62</accession>
<dbReference type="OrthoDB" id="8062037at2759"/>
<dbReference type="PANTHER" id="PTHR40552:SF6">
    <property type="entry name" value="FI09606P-RELATED"/>
    <property type="match status" value="1"/>
</dbReference>
<gene>
    <name evidence="2" type="ORF">CHIRRI_LOCUS11379</name>
</gene>
<proteinExistence type="predicted"/>
<reference evidence="2" key="2">
    <citation type="submission" date="2022-10" db="EMBL/GenBank/DDBJ databases">
        <authorList>
            <consortium name="ENA_rothamsted_submissions"/>
            <consortium name="culmorum"/>
            <person name="King R."/>
        </authorList>
    </citation>
    <scope>NUCLEOTIDE SEQUENCE</scope>
</reference>
<protein>
    <submittedName>
        <fullName evidence="2">Uncharacterized protein</fullName>
    </submittedName>
</protein>
<organism evidence="2 3">
    <name type="scientific">Chironomus riparius</name>
    <dbReference type="NCBI Taxonomy" id="315576"/>
    <lineage>
        <taxon>Eukaryota</taxon>
        <taxon>Metazoa</taxon>
        <taxon>Ecdysozoa</taxon>
        <taxon>Arthropoda</taxon>
        <taxon>Hexapoda</taxon>
        <taxon>Insecta</taxon>
        <taxon>Pterygota</taxon>
        <taxon>Neoptera</taxon>
        <taxon>Endopterygota</taxon>
        <taxon>Diptera</taxon>
        <taxon>Nematocera</taxon>
        <taxon>Chironomoidea</taxon>
        <taxon>Chironomidae</taxon>
        <taxon>Chironominae</taxon>
        <taxon>Chironomus</taxon>
    </lineage>
</organism>
<dbReference type="Gene3D" id="3.90.70.120">
    <property type="match status" value="3"/>
</dbReference>
<feature type="coiled-coil region" evidence="1">
    <location>
        <begin position="676"/>
        <end position="703"/>
    </location>
</feature>
<keyword evidence="3" id="KW-1185">Reference proteome</keyword>
<sequence length="1581" mass="184773">MPVKVFKRGEQLFVKVNEKFDEQKSKKNQDEKQIPLCRRTIKVNVSQLNLLTPKKKFSTFDMTLGKPFGIQLGSHNILNDCKTMELKGSHALDVVIVAHGMSHIKHPANWSERDIDHILMMGAELYKATKDVHIDKLNSFTKGFTYKNNYMQVTMTEPIVIGRILTMTERSMDLYNGLQKFFSAYQQGIFETSNLTLYIMHEHIGFYVFDPRGRNEHCERNNKREAALMAFTSIMNVYHLILNLSGINTRAPFKISDVKVIQFMDKDYVLNEFTAVSGSNQKSCRNDEYEMLNEQIAYLQGNLSLNSAVFEDLRNRYGLASSIMAIIYSKIDPPISWCKSTLDRLLHFGYKFHMDCLEDPKVIRSLSLPEIPSKFYVGDTYCVQIALIAYVHHVLLTETRFVFDNPITAALIESLDSFRCLLLEVGNYSFALWRTEPANIYYFFDPYQKNVDGDIDYYCGMSTLFVYETIDHLCEHLIERLLKIPHADQTYLKIHGMKIIELRKLSKKEQRNKPIFKMANLKCIRPFTADDARNFLDVPSTVDSIVPLLTKAQQLKALEKTPEQPLYQKITNLNSPSLVCCKMTAYDEIMASVERKLSIIKQPEVIDKTMEIMREIHSEILHNIEMCDGVDDVDKCLAKKSARKVDSKIKEVNSWKKNSMTNVWTPCGEYIGNAEKVLLKTDLENLQQERDEILNQSDDEDSDECNDEMENETMTLSQERLIPSHFQIMPDKTQIVRGTKSLFKIPLDADVYDYENLSVIIGIAAILTSTKYSIATWSPETVDYILGCGQIMSGSIKLKHRMDFYTVSEHKLPKIHIKDKFYDLQMRAVANGEFDMLEKYLETLFNDIDRFLIVTTHGSLAVFYRKNFYYLFEYATCNMVGYRIKNDDYGSPCFLRFDNLHSLIRRIHANHFDVRDDEKFIIYRVMVNEIKNVDDAEQFPYIPFTQSQEKIIIDAFRHNRMIKREEMIKKLKENDAKMREEKERIKKYRTETGLDSIPSELTENDLEHIDFDESLLQSMNDDDYQLDLSAYNKSMTGNETFMSPLYQNWIQLNQFGYDDGRIKGTFGYKNRMQFVDNQLRECHFACIYAIMYAVHHPFEEMNYRSVDIILENGLRIFKSIDVENYQKTMALYGMIVEAMTYDLRISEFIVKKMRRREKNLNEDRQEEDFEEKIRNEELKLLKEFFNKEKYGIIQAQNCSLVIVYEKSTKLYHIFDPYDSSDTNESNEGIENPLSSWSKHESIESILDYIKSQIMLPEEPKISFKIYHVLIASHKKLRKQGSTGYFLFNTSRSKKNVELKSCKFIDLSDNEKIEWITETCTVPWSRLETLNADGMKRYSKDTKWKEYDIEMDMKLYSLWGNVHPNMRIFKHYAGKQHLACSIVSLIMSNLYNIDEWDSVLLDSIVSYGHKYLVDAVRRMKDEKDQLEVDDLNGFCRIQNFGFDVKLELSIFGRLYDEDRSHFNLNRALDFVLRQQKMPGVILLCAGRSLAIGNIDNKNFFMYDCQSYGEPLFKQNQGTTYVLKCCCMKILLACIILTLNVQRHNVKFYLYSLNARLLSDDEMAKVKENEEQRAKSARFADSN</sequence>
<dbReference type="Proteomes" id="UP001153620">
    <property type="component" value="Chromosome 3"/>
</dbReference>